<dbReference type="Pfam" id="PF07378">
    <property type="entry name" value="FlbT"/>
    <property type="match status" value="1"/>
</dbReference>
<evidence type="ECO:0000256" key="2">
    <source>
        <dbReference type="ARBA" id="ARBA00022795"/>
    </source>
</evidence>
<dbReference type="KEGG" id="mor:MOC_2099"/>
<name>A0A089Q5L4_9HYPH</name>
<dbReference type="NCBIfam" id="NF001995">
    <property type="entry name" value="PRK00794.1-1"/>
    <property type="match status" value="1"/>
</dbReference>
<dbReference type="InterPro" id="IPR009967">
    <property type="entry name" value="Flagellum_FlbT"/>
</dbReference>
<accession>A0A089Q5L4</accession>
<organism evidence="4 5">
    <name type="scientific">Methylobacterium oryzae CBMB20</name>
    <dbReference type="NCBI Taxonomy" id="693986"/>
    <lineage>
        <taxon>Bacteria</taxon>
        <taxon>Pseudomonadati</taxon>
        <taxon>Pseudomonadota</taxon>
        <taxon>Alphaproteobacteria</taxon>
        <taxon>Hyphomicrobiales</taxon>
        <taxon>Methylobacteriaceae</taxon>
        <taxon>Methylobacterium</taxon>
    </lineage>
</organism>
<keyword evidence="2" id="KW-1005">Bacterial flagellum biogenesis</keyword>
<sequence length="140" mass="15686">MSRSINLSLRGQERIFINGAVLRVDRKVTIELLNDATFLLEAHVLQVEQAKTPLRQLYFIAQAMLIDPSNAGQVRQAYDKVEQAILDQTPDRPVVAALAAARDLLNRGRPFEVLRMLRGVFEPEDAPSRPNSNSLTHQVA</sequence>
<dbReference type="Proteomes" id="UP000029492">
    <property type="component" value="Chromosome"/>
</dbReference>
<reference evidence="4 5" key="1">
    <citation type="journal article" date="2014" name="PLoS ONE">
        <title>Genome Information of Methylobacterium oryzae, a Plant-Probiotic Methylotroph in the Phyllosphere.</title>
        <authorList>
            <person name="Kwak M.J."/>
            <person name="Jeong H."/>
            <person name="Madhaiyan M."/>
            <person name="Lee Y."/>
            <person name="Sa T.M."/>
            <person name="Oh T.K."/>
            <person name="Kim J.F."/>
        </authorList>
    </citation>
    <scope>NUCLEOTIDE SEQUENCE [LARGE SCALE GENOMIC DNA]</scope>
    <source>
        <strain evidence="4 5">CBMB20</strain>
    </source>
</reference>
<dbReference type="EMBL" id="CP003811">
    <property type="protein sequence ID" value="AIQ89854.1"/>
    <property type="molecule type" value="Genomic_DNA"/>
</dbReference>
<evidence type="ECO:0000256" key="3">
    <source>
        <dbReference type="ARBA" id="ARBA00022884"/>
    </source>
</evidence>
<keyword evidence="4" id="KW-0969">Cilium</keyword>
<dbReference type="GO" id="GO:0048027">
    <property type="term" value="F:mRNA 5'-UTR binding"/>
    <property type="evidence" value="ECO:0007669"/>
    <property type="project" value="InterPro"/>
</dbReference>
<evidence type="ECO:0000256" key="1">
    <source>
        <dbReference type="ARBA" id="ARBA00022491"/>
    </source>
</evidence>
<evidence type="ECO:0000313" key="5">
    <source>
        <dbReference type="Proteomes" id="UP000029492"/>
    </source>
</evidence>
<dbReference type="GO" id="GO:0044781">
    <property type="term" value="P:bacterial-type flagellum organization"/>
    <property type="evidence" value="ECO:0007669"/>
    <property type="project" value="UniProtKB-KW"/>
</dbReference>
<keyword evidence="5" id="KW-1185">Reference proteome</keyword>
<keyword evidence="1" id="KW-0678">Repressor</keyword>
<gene>
    <name evidence="4" type="primary">flbT</name>
    <name evidence="4" type="ORF">MOC_2099</name>
</gene>
<dbReference type="HOGENOM" id="CLU_130913_1_0_5"/>
<keyword evidence="3" id="KW-0694">RNA-binding</keyword>
<dbReference type="GO" id="GO:1902209">
    <property type="term" value="P:negative regulation of bacterial-type flagellum assembly"/>
    <property type="evidence" value="ECO:0007669"/>
    <property type="project" value="InterPro"/>
</dbReference>
<dbReference type="GO" id="GO:0006402">
    <property type="term" value="P:mRNA catabolic process"/>
    <property type="evidence" value="ECO:0007669"/>
    <property type="project" value="InterPro"/>
</dbReference>
<dbReference type="RefSeq" id="WP_043756861.1">
    <property type="nucleotide sequence ID" value="NZ_CP003811.1"/>
</dbReference>
<keyword evidence="4" id="KW-0282">Flagellum</keyword>
<keyword evidence="4" id="KW-0966">Cell projection</keyword>
<dbReference type="STRING" id="693986.MOC_2099"/>
<evidence type="ECO:0000313" key="4">
    <source>
        <dbReference type="EMBL" id="AIQ89854.1"/>
    </source>
</evidence>
<dbReference type="AlphaFoldDB" id="A0A089Q5L4"/>
<protein>
    <submittedName>
        <fullName evidence="4">Flagellar protein flbT</fullName>
    </submittedName>
</protein>
<dbReference type="eggNOG" id="COG5443">
    <property type="taxonomic scope" value="Bacteria"/>
</dbReference>
<proteinExistence type="predicted"/>